<organism evidence="2 3">
    <name type="scientific">Chionoecetes opilio</name>
    <name type="common">Atlantic snow crab</name>
    <name type="synonym">Cancer opilio</name>
    <dbReference type="NCBI Taxonomy" id="41210"/>
    <lineage>
        <taxon>Eukaryota</taxon>
        <taxon>Metazoa</taxon>
        <taxon>Ecdysozoa</taxon>
        <taxon>Arthropoda</taxon>
        <taxon>Crustacea</taxon>
        <taxon>Multicrustacea</taxon>
        <taxon>Malacostraca</taxon>
        <taxon>Eumalacostraca</taxon>
        <taxon>Eucarida</taxon>
        <taxon>Decapoda</taxon>
        <taxon>Pleocyemata</taxon>
        <taxon>Brachyura</taxon>
        <taxon>Eubrachyura</taxon>
        <taxon>Majoidea</taxon>
        <taxon>Majidae</taxon>
        <taxon>Chionoecetes</taxon>
    </lineage>
</organism>
<feature type="compositionally biased region" description="Basic and acidic residues" evidence="1">
    <location>
        <begin position="221"/>
        <end position="231"/>
    </location>
</feature>
<accession>A0A8J4XX30</accession>
<evidence type="ECO:0000256" key="1">
    <source>
        <dbReference type="SAM" id="MobiDB-lite"/>
    </source>
</evidence>
<feature type="compositionally biased region" description="Low complexity" evidence="1">
    <location>
        <begin position="232"/>
        <end position="258"/>
    </location>
</feature>
<dbReference type="Proteomes" id="UP000770661">
    <property type="component" value="Unassembled WGS sequence"/>
</dbReference>
<sequence>MMIPQGGQLDHRFRMILQRNLQQQPSQRQGAVNGRSPVDAFSHVPQQRPPQQYLSAAGPGVRPGLTNVVRGPATGLIGINLCLPLIHLVLIHSLTIHSHLIYSSLTHNHLIHSCLTCHKQLQLESELPEAVTRELEQLEEEQQQQQHHHPPAPPPPQPVAPAHAHAPAQGDDLEDLTSMEDDDLLGMGGDFNALLEFAEGEEEDNEKLPSNLFDDLDADEEERRKRERGREVVSGPRGPPRGKVGVPGVGSPSAGSLSHPQSTVAPSQGPQHLNTGSGTLACGAHPHAPHPAPAMNATVQLRPGLPPGPTVGPMRLAITQQQPVQPQMAPQITQATPSK</sequence>
<feature type="compositionally biased region" description="Polar residues" evidence="1">
    <location>
        <begin position="259"/>
        <end position="278"/>
    </location>
</feature>
<evidence type="ECO:0000313" key="3">
    <source>
        <dbReference type="Proteomes" id="UP000770661"/>
    </source>
</evidence>
<comment type="caution">
    <text evidence="2">The sequence shown here is derived from an EMBL/GenBank/DDBJ whole genome shotgun (WGS) entry which is preliminary data.</text>
</comment>
<feature type="region of interest" description="Disordered" evidence="1">
    <location>
        <begin position="134"/>
        <end position="169"/>
    </location>
</feature>
<proteinExistence type="predicted"/>
<name>A0A8J4XX30_CHIOP</name>
<reference evidence="2" key="1">
    <citation type="submission" date="2020-07" db="EMBL/GenBank/DDBJ databases">
        <title>The High-quality genome of the commercially important snow crab, Chionoecetes opilio.</title>
        <authorList>
            <person name="Jeong J.-H."/>
            <person name="Ryu S."/>
        </authorList>
    </citation>
    <scope>NUCLEOTIDE SEQUENCE</scope>
    <source>
        <strain evidence="2">MADBK_172401_WGS</strain>
        <tissue evidence="2">Digestive gland</tissue>
    </source>
</reference>
<feature type="compositionally biased region" description="Low complexity" evidence="1">
    <location>
        <begin position="320"/>
        <end position="331"/>
    </location>
</feature>
<feature type="region of interest" description="Disordered" evidence="1">
    <location>
        <begin position="200"/>
        <end position="339"/>
    </location>
</feature>
<evidence type="ECO:0000313" key="2">
    <source>
        <dbReference type="EMBL" id="KAG0715221.1"/>
    </source>
</evidence>
<feature type="compositionally biased region" description="Low complexity" evidence="1">
    <location>
        <begin position="160"/>
        <end position="169"/>
    </location>
</feature>
<protein>
    <submittedName>
        <fullName evidence="2">Uncharacterized protein</fullName>
    </submittedName>
</protein>
<dbReference type="EMBL" id="JACEEZ010019897">
    <property type="protein sequence ID" value="KAG0715221.1"/>
    <property type="molecule type" value="Genomic_DNA"/>
</dbReference>
<gene>
    <name evidence="2" type="ORF">GWK47_012450</name>
</gene>
<keyword evidence="3" id="KW-1185">Reference proteome</keyword>
<dbReference type="AlphaFoldDB" id="A0A8J4XX30"/>